<dbReference type="EMBL" id="JADYXP020000004">
    <property type="protein sequence ID" value="KAL0125789.1"/>
    <property type="molecule type" value="Genomic_DNA"/>
</dbReference>
<evidence type="ECO:0000256" key="1">
    <source>
        <dbReference type="SAM" id="MobiDB-lite"/>
    </source>
</evidence>
<reference evidence="2 3" key="1">
    <citation type="submission" date="2023-03" db="EMBL/GenBank/DDBJ databases">
        <title>High recombination rates correlate with genetic variation in Cardiocondyla obscurior ants.</title>
        <authorList>
            <person name="Errbii M."/>
        </authorList>
    </citation>
    <scope>NUCLEOTIDE SEQUENCE [LARGE SCALE GENOMIC DNA]</scope>
    <source>
        <strain evidence="2">Alpha-2009</strain>
        <tissue evidence="2">Whole body</tissue>
    </source>
</reference>
<accession>A0AAW2GG28</accession>
<dbReference type="Proteomes" id="UP001430953">
    <property type="component" value="Unassembled WGS sequence"/>
</dbReference>
<name>A0AAW2GG28_9HYME</name>
<sequence>MTVARVSLSSRHPRCRSSRDTRPCTRCRCRSFGAGVRWAWNAEGLLWLRLIRSLFALHAFVQSAVEEGSGLADRKRAFLDRCRAHIRGRSAERTGLAGCLHSLSSVRTSRAGFAFSFDGQLLSGSALVATFFPRYRLGCSCGLSETAQ</sequence>
<proteinExistence type="predicted"/>
<feature type="region of interest" description="Disordered" evidence="1">
    <location>
        <begin position="1"/>
        <end position="22"/>
    </location>
</feature>
<protein>
    <submittedName>
        <fullName evidence="2">Uncharacterized protein</fullName>
    </submittedName>
</protein>
<dbReference type="AlphaFoldDB" id="A0AAW2GG28"/>
<gene>
    <name evidence="2" type="ORF">PUN28_004683</name>
</gene>
<evidence type="ECO:0000313" key="2">
    <source>
        <dbReference type="EMBL" id="KAL0125789.1"/>
    </source>
</evidence>
<organism evidence="2 3">
    <name type="scientific">Cardiocondyla obscurior</name>
    <dbReference type="NCBI Taxonomy" id="286306"/>
    <lineage>
        <taxon>Eukaryota</taxon>
        <taxon>Metazoa</taxon>
        <taxon>Ecdysozoa</taxon>
        <taxon>Arthropoda</taxon>
        <taxon>Hexapoda</taxon>
        <taxon>Insecta</taxon>
        <taxon>Pterygota</taxon>
        <taxon>Neoptera</taxon>
        <taxon>Endopterygota</taxon>
        <taxon>Hymenoptera</taxon>
        <taxon>Apocrita</taxon>
        <taxon>Aculeata</taxon>
        <taxon>Formicoidea</taxon>
        <taxon>Formicidae</taxon>
        <taxon>Myrmicinae</taxon>
        <taxon>Cardiocondyla</taxon>
    </lineage>
</organism>
<evidence type="ECO:0000313" key="3">
    <source>
        <dbReference type="Proteomes" id="UP001430953"/>
    </source>
</evidence>
<comment type="caution">
    <text evidence="2">The sequence shown here is derived from an EMBL/GenBank/DDBJ whole genome shotgun (WGS) entry which is preliminary data.</text>
</comment>
<keyword evidence="3" id="KW-1185">Reference proteome</keyword>